<evidence type="ECO:0000256" key="2">
    <source>
        <dbReference type="SAM" id="SignalP"/>
    </source>
</evidence>
<keyword evidence="5" id="KW-1185">Reference proteome</keyword>
<dbReference type="Proteomes" id="UP001632037">
    <property type="component" value="Unassembled WGS sequence"/>
</dbReference>
<dbReference type="InterPro" id="IPR016181">
    <property type="entry name" value="Acyl_CoA_acyltransferase"/>
</dbReference>
<keyword evidence="2" id="KW-0732">Signal</keyword>
<organism evidence="4 5">
    <name type="scientific">Phytophthora oleae</name>
    <dbReference type="NCBI Taxonomy" id="2107226"/>
    <lineage>
        <taxon>Eukaryota</taxon>
        <taxon>Sar</taxon>
        <taxon>Stramenopiles</taxon>
        <taxon>Oomycota</taxon>
        <taxon>Peronosporomycetes</taxon>
        <taxon>Peronosporales</taxon>
        <taxon>Peronosporaceae</taxon>
        <taxon>Phytophthora</taxon>
    </lineage>
</organism>
<feature type="chain" id="PRO_5044785632" description="N-acetyltransferase domain-containing protein" evidence="2">
    <location>
        <begin position="19"/>
        <end position="189"/>
    </location>
</feature>
<evidence type="ECO:0000259" key="3">
    <source>
        <dbReference type="PROSITE" id="PS51186"/>
    </source>
</evidence>
<dbReference type="AlphaFoldDB" id="A0ABD3EW45"/>
<dbReference type="GO" id="GO:0016740">
    <property type="term" value="F:transferase activity"/>
    <property type="evidence" value="ECO:0007669"/>
    <property type="project" value="UniProtKB-KW"/>
</dbReference>
<evidence type="ECO:0000313" key="4">
    <source>
        <dbReference type="EMBL" id="KAL3658426.1"/>
    </source>
</evidence>
<dbReference type="PANTHER" id="PTHR13947">
    <property type="entry name" value="GNAT FAMILY N-ACETYLTRANSFERASE"/>
    <property type="match status" value="1"/>
</dbReference>
<proteinExistence type="predicted"/>
<dbReference type="Gene3D" id="3.40.630.30">
    <property type="match status" value="1"/>
</dbReference>
<dbReference type="SUPFAM" id="SSF55729">
    <property type="entry name" value="Acyl-CoA N-acyltransferases (Nat)"/>
    <property type="match status" value="1"/>
</dbReference>
<feature type="domain" description="N-acetyltransferase" evidence="3">
    <location>
        <begin position="45"/>
        <end position="189"/>
    </location>
</feature>
<reference evidence="4 5" key="1">
    <citation type="submission" date="2024-09" db="EMBL/GenBank/DDBJ databases">
        <title>Genome sequencing and assembly of Phytophthora oleae, isolate VK10A, causative agent of rot of olive drupes.</title>
        <authorList>
            <person name="Conti Taguali S."/>
            <person name="Riolo M."/>
            <person name="La Spada F."/>
            <person name="Cacciola S.O."/>
            <person name="Dionisio G."/>
        </authorList>
    </citation>
    <scope>NUCLEOTIDE SEQUENCE [LARGE SCALE GENOMIC DNA]</scope>
    <source>
        <strain evidence="4 5">VK10A</strain>
    </source>
</reference>
<keyword evidence="1" id="KW-0808">Transferase</keyword>
<dbReference type="EMBL" id="JBIMZQ010000054">
    <property type="protein sequence ID" value="KAL3658426.1"/>
    <property type="molecule type" value="Genomic_DNA"/>
</dbReference>
<dbReference type="InterPro" id="IPR050769">
    <property type="entry name" value="NAT_camello-type"/>
</dbReference>
<evidence type="ECO:0000313" key="5">
    <source>
        <dbReference type="Proteomes" id="UP001632037"/>
    </source>
</evidence>
<accession>A0ABD3EW45</accession>
<evidence type="ECO:0000256" key="1">
    <source>
        <dbReference type="ARBA" id="ARBA00022679"/>
    </source>
</evidence>
<feature type="signal peptide" evidence="2">
    <location>
        <begin position="1"/>
        <end position="18"/>
    </location>
</feature>
<dbReference type="PANTHER" id="PTHR13947:SF37">
    <property type="entry name" value="LD18367P"/>
    <property type="match status" value="1"/>
</dbReference>
<dbReference type="PROSITE" id="PS51186">
    <property type="entry name" value="GNAT"/>
    <property type="match status" value="1"/>
</dbReference>
<comment type="caution">
    <text evidence="4">The sequence shown here is derived from an EMBL/GenBank/DDBJ whole genome shotgun (WGS) entry which is preliminary data.</text>
</comment>
<dbReference type="InterPro" id="IPR000182">
    <property type="entry name" value="GNAT_dom"/>
</dbReference>
<protein>
    <recommendedName>
        <fullName evidence="3">N-acetyltransferase domain-containing protein</fullName>
    </recommendedName>
</protein>
<gene>
    <name evidence="4" type="ORF">V7S43_016559</name>
</gene>
<sequence length="189" mass="21236">MPSFIIYIISCTVLMATSQLPEFRIHQYAPEDQQGVNAVFVNGCEFYRDSFPIHVQEHWTDFIQESLDGDLARISSAYINPGGNFWVVTAPDEEKVVGIVGLENKGDGVGEMRRMAVSSAFRRHGLGRRLVTILEDWAKTHGFTKIILMNGGPKDDARAFYRAIGYQDVGMKVVSLEPHVEVFELAKQL</sequence>
<dbReference type="CDD" id="cd04301">
    <property type="entry name" value="NAT_SF"/>
    <property type="match status" value="1"/>
</dbReference>
<dbReference type="Pfam" id="PF00583">
    <property type="entry name" value="Acetyltransf_1"/>
    <property type="match status" value="1"/>
</dbReference>
<name>A0ABD3EW45_9STRA</name>